<evidence type="ECO:0008006" key="4">
    <source>
        <dbReference type="Google" id="ProtNLM"/>
    </source>
</evidence>
<dbReference type="PANTHER" id="PTHR33254:SF28">
    <property type="entry name" value="4-HYDROXY-4-METHYL-2-OXOGLUTARATE ALDOLASE"/>
    <property type="match status" value="1"/>
</dbReference>
<keyword evidence="3" id="KW-1185">Reference proteome</keyword>
<dbReference type="PANTHER" id="PTHR33254">
    <property type="entry name" value="4-HYDROXY-4-METHYL-2-OXOGLUTARATE ALDOLASE 3-RELATED"/>
    <property type="match status" value="1"/>
</dbReference>
<dbReference type="InterPro" id="IPR036704">
    <property type="entry name" value="RraA/RraA-like_sf"/>
</dbReference>
<dbReference type="GO" id="GO:0047443">
    <property type="term" value="F:4-hydroxy-4-methyl-2-oxoglutarate aldolase activity"/>
    <property type="evidence" value="ECO:0007669"/>
    <property type="project" value="TreeGrafter"/>
</dbReference>
<reference evidence="2 3" key="1">
    <citation type="submission" date="2015-11" db="EMBL/GenBank/DDBJ databases">
        <title>The genome of Debaryomyces fabryi.</title>
        <authorList>
            <person name="Tafer H."/>
            <person name="Lopandic K."/>
        </authorList>
    </citation>
    <scope>NUCLEOTIDE SEQUENCE [LARGE SCALE GENOMIC DNA]</scope>
    <source>
        <strain evidence="2 3">CBS 789</strain>
    </source>
</reference>
<feature type="binding site" evidence="1">
    <location>
        <position position="138"/>
    </location>
    <ligand>
        <name>Mg(2+)</name>
        <dbReference type="ChEBI" id="CHEBI:18420"/>
    </ligand>
</feature>
<dbReference type="CDD" id="cd16841">
    <property type="entry name" value="RraA_family"/>
    <property type="match status" value="1"/>
</dbReference>
<evidence type="ECO:0000313" key="2">
    <source>
        <dbReference type="EMBL" id="KSA03148.1"/>
    </source>
</evidence>
<dbReference type="GO" id="GO:0008948">
    <property type="term" value="F:oxaloacetate decarboxylase activity"/>
    <property type="evidence" value="ECO:0007669"/>
    <property type="project" value="TreeGrafter"/>
</dbReference>
<dbReference type="AlphaFoldDB" id="A0A0V1Q3Z7"/>
<dbReference type="SUPFAM" id="SSF89562">
    <property type="entry name" value="RraA-like"/>
    <property type="match status" value="1"/>
</dbReference>
<evidence type="ECO:0000256" key="1">
    <source>
        <dbReference type="PIRSR" id="PIRSR605493-1"/>
    </source>
</evidence>
<gene>
    <name evidence="2" type="ORF">AC631_01045</name>
</gene>
<dbReference type="GO" id="GO:0046872">
    <property type="term" value="F:metal ion binding"/>
    <property type="evidence" value="ECO:0007669"/>
    <property type="project" value="UniProtKB-KW"/>
</dbReference>
<feature type="binding site" evidence="1">
    <location>
        <position position="137"/>
    </location>
    <ligand>
        <name>substrate</name>
    </ligand>
</feature>
<comment type="caution">
    <text evidence="2">The sequence shown here is derived from an EMBL/GenBank/DDBJ whole genome shotgun (WGS) entry which is preliminary data.</text>
</comment>
<accession>A0A0V1Q3Z7</accession>
<dbReference type="Pfam" id="PF03737">
    <property type="entry name" value="RraA-like"/>
    <property type="match status" value="1"/>
</dbReference>
<dbReference type="Gene3D" id="3.50.30.40">
    <property type="entry name" value="Ribonuclease E inhibitor RraA/RraA-like"/>
    <property type="match status" value="1"/>
</dbReference>
<dbReference type="RefSeq" id="XP_015469250.1">
    <property type="nucleotide sequence ID" value="XM_015609875.1"/>
</dbReference>
<organism evidence="2 3">
    <name type="scientific">Debaryomyces fabryi</name>
    <dbReference type="NCBI Taxonomy" id="58627"/>
    <lineage>
        <taxon>Eukaryota</taxon>
        <taxon>Fungi</taxon>
        <taxon>Dikarya</taxon>
        <taxon>Ascomycota</taxon>
        <taxon>Saccharomycotina</taxon>
        <taxon>Pichiomycetes</taxon>
        <taxon>Debaryomycetaceae</taxon>
        <taxon>Debaryomyces</taxon>
    </lineage>
</organism>
<evidence type="ECO:0000313" key="3">
    <source>
        <dbReference type="Proteomes" id="UP000054251"/>
    </source>
</evidence>
<dbReference type="GeneID" id="26838054"/>
<keyword evidence="1" id="KW-0479">Metal-binding</keyword>
<dbReference type="Proteomes" id="UP000054251">
    <property type="component" value="Unassembled WGS sequence"/>
</dbReference>
<dbReference type="InterPro" id="IPR005493">
    <property type="entry name" value="RraA/RraA-like"/>
</dbReference>
<feature type="binding site" evidence="1">
    <location>
        <begin position="115"/>
        <end position="118"/>
    </location>
    <ligand>
        <name>substrate</name>
    </ligand>
</feature>
<protein>
    <recommendedName>
        <fullName evidence="4">4-hydroxy-4-methyl-2-oxoglutarate aldolase</fullName>
    </recommendedName>
</protein>
<name>A0A0V1Q3Z7_9ASCO</name>
<sequence length="255" mass="27504">MASVSKKFTTKEIITILSKFTPCDVSDSLVQHGISNGGYIPNLQIRSPATVSEQNKTSVGPAYTVLYAPKSDPRPAIKESYIDNIPENSILVIGLPPSCQTTNAPYVTVNNALYGGLMSTRAQYRNAHGSVILGRIRDLDEHNDLGYPVWSYGVGSTAPGPVVKVVGINVPLDITVAGIDSNENLKVNPGDIMIADKNGVVRLPVSGHEGKEGQLDFESVIDYIPKRVDADTKVSEDIKLGKPAAEAQKFWRSKI</sequence>
<keyword evidence="1" id="KW-0460">Magnesium</keyword>
<dbReference type="EMBL" id="LMYN01000013">
    <property type="protein sequence ID" value="KSA03148.1"/>
    <property type="molecule type" value="Genomic_DNA"/>
</dbReference>
<proteinExistence type="predicted"/>
<comment type="cofactor">
    <cofactor evidence="1">
        <name>Mg(2+)</name>
        <dbReference type="ChEBI" id="CHEBI:18420"/>
    </cofactor>
</comment>
<dbReference type="OrthoDB" id="1476984at2759"/>